<dbReference type="InterPro" id="IPR010327">
    <property type="entry name" value="FldB/FldC_alpha/beta"/>
</dbReference>
<protein>
    <recommendedName>
        <fullName evidence="1">DUF2229 domain-containing protein</fullName>
    </recommendedName>
</protein>
<dbReference type="PANTHER" id="PTHR32329:SF2">
    <property type="entry name" value="BIFUNCTIONAL PROTEIN [INCLUDES 2-HYDROXYACYL-COA DEHYDRATASE (N-TER) AND ITS ACTIVATOR DOMAIN (C_TERM)"/>
    <property type="match status" value="1"/>
</dbReference>
<dbReference type="PANTHER" id="PTHR32329">
    <property type="entry name" value="BIFUNCTIONAL PROTEIN [INCLUDES 2-HYDROXYACYL-COA DEHYDRATASE (N-TER) AND ITS ACTIVATOR DOMAIN (C_TERM)-RELATED"/>
    <property type="match status" value="1"/>
</dbReference>
<accession>A0A8J6LJ74</accession>
<dbReference type="EMBL" id="JAAKDE010000015">
    <property type="protein sequence ID" value="MBA2133516.1"/>
    <property type="molecule type" value="Genomic_DNA"/>
</dbReference>
<reference evidence="2" key="1">
    <citation type="submission" date="2020-06" db="EMBL/GenBank/DDBJ databases">
        <title>Novel chitinolytic bacterium.</title>
        <authorList>
            <person name="Ungkulpasvich U."/>
            <person name="Kosugi A."/>
            <person name="Uke A."/>
        </authorList>
    </citation>
    <scope>NUCLEOTIDE SEQUENCE</scope>
    <source>
        <strain evidence="2">UUS1-1</strain>
    </source>
</reference>
<keyword evidence="3" id="KW-1185">Reference proteome</keyword>
<evidence type="ECO:0000313" key="2">
    <source>
        <dbReference type="EMBL" id="MBA2133516.1"/>
    </source>
</evidence>
<evidence type="ECO:0000313" key="3">
    <source>
        <dbReference type="Proteomes" id="UP000657177"/>
    </source>
</evidence>
<dbReference type="Pfam" id="PF06050">
    <property type="entry name" value="HGD-D"/>
    <property type="match status" value="1"/>
</dbReference>
<dbReference type="InterPro" id="IPR051805">
    <property type="entry name" value="Dehydratase_Activator_Redct"/>
</dbReference>
<dbReference type="RefSeq" id="WP_181339976.1">
    <property type="nucleotide sequence ID" value="NZ_JAAKDE010000015.1"/>
</dbReference>
<feature type="domain" description="DUF2229" evidence="1">
    <location>
        <begin position="13"/>
        <end position="227"/>
    </location>
</feature>
<dbReference type="AlphaFoldDB" id="A0A8J6LJ74"/>
<gene>
    <name evidence="2" type="ORF">G5B42_08180</name>
</gene>
<dbReference type="Pfam" id="PF09989">
    <property type="entry name" value="DUF2229"/>
    <property type="match status" value="1"/>
</dbReference>
<dbReference type="Proteomes" id="UP000657177">
    <property type="component" value="Unassembled WGS sequence"/>
</dbReference>
<proteinExistence type="predicted"/>
<comment type="caution">
    <text evidence="2">The sequence shown here is derived from an EMBL/GenBank/DDBJ whole genome shotgun (WGS) entry which is preliminary data.</text>
</comment>
<dbReference type="Gene3D" id="3.40.50.11900">
    <property type="match status" value="1"/>
</dbReference>
<dbReference type="InterPro" id="IPR018709">
    <property type="entry name" value="CoA_activase_DUF2229"/>
</dbReference>
<name>A0A8J6LJ74_9FIRM</name>
<organism evidence="2 3">
    <name type="scientific">Capillibacterium thermochitinicola</name>
    <dbReference type="NCBI Taxonomy" id="2699427"/>
    <lineage>
        <taxon>Bacteria</taxon>
        <taxon>Bacillati</taxon>
        <taxon>Bacillota</taxon>
        <taxon>Capillibacterium</taxon>
    </lineage>
</organism>
<evidence type="ECO:0000259" key="1">
    <source>
        <dbReference type="Pfam" id="PF09989"/>
    </source>
</evidence>
<sequence>MTWVQSWGGIKIKIGIPRALLYYWYGPLWRVFFEELGLTPVVSGPTGKDLLNTGVKASVDEACLPVKVFIGHCLSLSNRCDFLLAPRLVSINRKDYICPKFMGLPEMVKQAVGKQPLFIWKSEKNCAIGSPQALPAALRQGYSTRRIKKGLQKAEAAFRTYHRLLQKGFFPAEAEAVLFGGVPPAREDTGRRIGLIGHPYCLYDPYINLGTIGLLQRYGFKVLAPEYIPPRQIEEELQILAKPMFWTLSQRIFGTFRLLCKQKVEGIIYLSAFACGPEALIGELVKREAKALGLPLLHLVLDEHSGEAGMVTRIEAFIDLLQRKRRLSCV</sequence>